<dbReference type="InterPro" id="IPR046848">
    <property type="entry name" value="E_motif"/>
</dbReference>
<dbReference type="PROSITE" id="PS51375">
    <property type="entry name" value="PPR"/>
    <property type="match status" value="5"/>
</dbReference>
<dbReference type="FunFam" id="1.25.40.10:FF:000351">
    <property type="entry name" value="Pentatricopeptide repeat-containing protein"/>
    <property type="match status" value="1"/>
</dbReference>
<accession>A0ABC8RHJ0</accession>
<dbReference type="Pfam" id="PF13041">
    <property type="entry name" value="PPR_2"/>
    <property type="match status" value="3"/>
</dbReference>
<proteinExistence type="inferred from homology"/>
<keyword evidence="7" id="KW-1185">Reference proteome</keyword>
<dbReference type="NCBIfam" id="TIGR00756">
    <property type="entry name" value="PPR"/>
    <property type="match status" value="7"/>
</dbReference>
<comment type="caution">
    <text evidence="6">The sequence shown here is derived from an EMBL/GenBank/DDBJ whole genome shotgun (WGS) entry which is preliminary data.</text>
</comment>
<feature type="compositionally biased region" description="Polar residues" evidence="4">
    <location>
        <begin position="760"/>
        <end position="771"/>
    </location>
</feature>
<feature type="repeat" description="PPR" evidence="3">
    <location>
        <begin position="367"/>
        <end position="401"/>
    </location>
</feature>
<comment type="similarity">
    <text evidence="1">Belongs to the PPR family. PCMP-H subfamily.</text>
</comment>
<dbReference type="InterPro" id="IPR046960">
    <property type="entry name" value="PPR_At4g14850-like_plant"/>
</dbReference>
<dbReference type="Pfam" id="PF20431">
    <property type="entry name" value="E_motif"/>
    <property type="match status" value="1"/>
</dbReference>
<evidence type="ECO:0000256" key="3">
    <source>
        <dbReference type="PROSITE-ProRule" id="PRU00708"/>
    </source>
</evidence>
<dbReference type="InterPro" id="IPR002885">
    <property type="entry name" value="PPR_rpt"/>
</dbReference>
<name>A0ABC8RHJ0_9AQUA</name>
<evidence type="ECO:0000313" key="6">
    <source>
        <dbReference type="EMBL" id="CAK9144085.1"/>
    </source>
</evidence>
<dbReference type="AlphaFoldDB" id="A0ABC8RHJ0"/>
<evidence type="ECO:0000313" key="7">
    <source>
        <dbReference type="Proteomes" id="UP001642360"/>
    </source>
</evidence>
<feature type="repeat" description="PPR" evidence="3">
    <location>
        <begin position="134"/>
        <end position="164"/>
    </location>
</feature>
<feature type="region of interest" description="Disordered" evidence="4">
    <location>
        <begin position="752"/>
        <end position="771"/>
    </location>
</feature>
<evidence type="ECO:0000259" key="5">
    <source>
        <dbReference type="Pfam" id="PF14432"/>
    </source>
</evidence>
<organism evidence="6 7">
    <name type="scientific">Ilex paraguariensis</name>
    <name type="common">yerba mate</name>
    <dbReference type="NCBI Taxonomy" id="185542"/>
    <lineage>
        <taxon>Eukaryota</taxon>
        <taxon>Viridiplantae</taxon>
        <taxon>Streptophyta</taxon>
        <taxon>Embryophyta</taxon>
        <taxon>Tracheophyta</taxon>
        <taxon>Spermatophyta</taxon>
        <taxon>Magnoliopsida</taxon>
        <taxon>eudicotyledons</taxon>
        <taxon>Gunneridae</taxon>
        <taxon>Pentapetalae</taxon>
        <taxon>asterids</taxon>
        <taxon>campanulids</taxon>
        <taxon>Aquifoliales</taxon>
        <taxon>Aquifoliaceae</taxon>
        <taxon>Ilex</taxon>
    </lineage>
</organism>
<sequence length="771" mass="87005">MGISSFTQRSTSSYSSILSDHLRTQRIDEARLFFDTIPSPNVYLCTKMIGGYTENYRLTEALKLFDQMLVKDIVMWNLMVKGCLDCGDLDMGFKLFDEMPERNVISWTTMITGLLNFGRVEVAERLFLDMPTRDIAAWNAMIYGYFGNGRVEDAMKLFEAMPCKNVISWTSMISGLDQHGKSHEALFVFRKMVDSGVELTSSTFSCVITACANVVDLCLGFQVHGHIFKQGYLFDVYITASLITFYANCKLMDDSCRVWNEKMHMNVVVWTALLTGYGLNGRHEDALKVLGDMLRNGVLPNQSSFTSALNSCCEMEAVDLGKEIHAVAVKLGLQTDAFVGNSLVVLYSECGNMNEGVGIFNEIADKNIVSWNSIIVGCAQHGCGMWALTFFSQMIRAEVDPDDITFTGLLSACSHSGMLQKGRNFFQYLHHSMSLKVKFEHYACMVDILGRSGRLVEAEELVKNMPMKANLSVWLALLSGCRMHSNLEVAERAAKSIFDLDPNCGAAYVLLSNVYAFAGRWNDVGRIRGKMKRSGSIKQPGCSWVSLKGSRHEFLSGDSSHHLSEKIYRKLDWLGEKLKETGYIPDQRFALHDVDDEQKEAILSYHSERLAIGFCLISTVEGSTITVMKNLRVCGDCHSAIKLIAKLVGREIVLRDSSRFHHFRDGFCSCRDYCSKNLALAVLINQFSQHHPWRKSNREVINKKLNELRIEYDGDHKDLNLQGSENAEGIKQKMYGLMNEINKRDDLKKALNDRKRSVKEQNSQSRTAMKR</sequence>
<dbReference type="EMBL" id="CAUOFW020001367">
    <property type="protein sequence ID" value="CAK9144085.1"/>
    <property type="molecule type" value="Genomic_DNA"/>
</dbReference>
<evidence type="ECO:0000256" key="1">
    <source>
        <dbReference type="ARBA" id="ARBA00006643"/>
    </source>
</evidence>
<reference evidence="6 7" key="1">
    <citation type="submission" date="2024-02" db="EMBL/GenBank/DDBJ databases">
        <authorList>
            <person name="Vignale AGUSTIN F."/>
            <person name="Sosa J E."/>
            <person name="Modenutti C."/>
        </authorList>
    </citation>
    <scope>NUCLEOTIDE SEQUENCE [LARGE SCALE GENOMIC DNA]</scope>
</reference>
<dbReference type="Pfam" id="PF01535">
    <property type="entry name" value="PPR"/>
    <property type="match status" value="4"/>
</dbReference>
<feature type="repeat" description="PPR" evidence="3">
    <location>
        <begin position="266"/>
        <end position="300"/>
    </location>
</feature>
<gene>
    <name evidence="6" type="ORF">ILEXP_LOCUS11827</name>
</gene>
<evidence type="ECO:0000256" key="4">
    <source>
        <dbReference type="SAM" id="MobiDB-lite"/>
    </source>
</evidence>
<dbReference type="Pfam" id="PF14432">
    <property type="entry name" value="DYW_deaminase"/>
    <property type="match status" value="1"/>
</dbReference>
<dbReference type="FunFam" id="1.25.40.10:FF:000031">
    <property type="entry name" value="Pentatricopeptide repeat-containing protein mitochondrial"/>
    <property type="match status" value="1"/>
</dbReference>
<feature type="domain" description="DYW" evidence="5">
    <location>
        <begin position="582"/>
        <end position="673"/>
    </location>
</feature>
<dbReference type="InterPro" id="IPR011990">
    <property type="entry name" value="TPR-like_helical_dom_sf"/>
</dbReference>
<feature type="repeat" description="PPR" evidence="3">
    <location>
        <begin position="165"/>
        <end position="199"/>
    </location>
</feature>
<protein>
    <recommendedName>
        <fullName evidence="5">DYW domain-containing protein</fullName>
    </recommendedName>
</protein>
<dbReference type="FunFam" id="1.25.40.10:FF:000366">
    <property type="entry name" value="Pentatricopeptide (PPR) repeat-containing protein"/>
    <property type="match status" value="1"/>
</dbReference>
<keyword evidence="2" id="KW-0677">Repeat</keyword>
<evidence type="ECO:0000256" key="2">
    <source>
        <dbReference type="ARBA" id="ARBA00022737"/>
    </source>
</evidence>
<feature type="repeat" description="PPR" evidence="3">
    <location>
        <begin position="72"/>
        <end position="106"/>
    </location>
</feature>
<dbReference type="Gene3D" id="1.25.40.10">
    <property type="entry name" value="Tetratricopeptide repeat domain"/>
    <property type="match status" value="4"/>
</dbReference>
<dbReference type="InterPro" id="IPR032867">
    <property type="entry name" value="DYW_dom"/>
</dbReference>
<dbReference type="Proteomes" id="UP001642360">
    <property type="component" value="Unassembled WGS sequence"/>
</dbReference>
<dbReference type="PANTHER" id="PTHR47926">
    <property type="entry name" value="PENTATRICOPEPTIDE REPEAT-CONTAINING PROTEIN"/>
    <property type="match status" value="1"/>
</dbReference>